<dbReference type="AlphaFoldDB" id="A0A1F5TSW6"/>
<organism evidence="1 2">
    <name type="scientific">Candidatus Falkowbacteria bacterium RIFOXYD2_FULL_34_120</name>
    <dbReference type="NCBI Taxonomy" id="1798007"/>
    <lineage>
        <taxon>Bacteria</taxon>
        <taxon>Candidatus Falkowiibacteriota</taxon>
    </lineage>
</organism>
<name>A0A1F5TSW6_9BACT</name>
<proteinExistence type="predicted"/>
<reference evidence="1 2" key="1">
    <citation type="journal article" date="2016" name="Nat. Commun.">
        <title>Thousands of microbial genomes shed light on interconnected biogeochemical processes in an aquifer system.</title>
        <authorList>
            <person name="Anantharaman K."/>
            <person name="Brown C.T."/>
            <person name="Hug L.A."/>
            <person name="Sharon I."/>
            <person name="Castelle C.J."/>
            <person name="Probst A.J."/>
            <person name="Thomas B.C."/>
            <person name="Singh A."/>
            <person name="Wilkins M.J."/>
            <person name="Karaoz U."/>
            <person name="Brodie E.L."/>
            <person name="Williams K.H."/>
            <person name="Hubbard S.S."/>
            <person name="Banfield J.F."/>
        </authorList>
    </citation>
    <scope>NUCLEOTIDE SEQUENCE [LARGE SCALE GENOMIC DNA]</scope>
</reference>
<sequence length="153" mass="17860">MAEQAFIKIISIPEYQDNGLKGKIADYVDDMRSQYRYLPDEFLNDLLKNISGLFRCMREEWDCFLNPYLETPAGTPIYVLASQKEKEEKNGFFIRIETSRRLKEEERALLESGDLKNFPGFSGAIQNNLLGIRGVCRKHEHGIKNLHVQIFWK</sequence>
<protein>
    <submittedName>
        <fullName evidence="1">Uncharacterized protein</fullName>
    </submittedName>
</protein>
<accession>A0A1F5TSW6</accession>
<evidence type="ECO:0000313" key="2">
    <source>
        <dbReference type="Proteomes" id="UP000177579"/>
    </source>
</evidence>
<evidence type="ECO:0000313" key="1">
    <source>
        <dbReference type="EMBL" id="OGF41887.1"/>
    </source>
</evidence>
<dbReference type="EMBL" id="MFGO01000003">
    <property type="protein sequence ID" value="OGF41887.1"/>
    <property type="molecule type" value="Genomic_DNA"/>
</dbReference>
<comment type="caution">
    <text evidence="1">The sequence shown here is derived from an EMBL/GenBank/DDBJ whole genome shotgun (WGS) entry which is preliminary data.</text>
</comment>
<dbReference type="Proteomes" id="UP000177579">
    <property type="component" value="Unassembled WGS sequence"/>
</dbReference>
<gene>
    <name evidence="1" type="ORF">A2531_00820</name>
</gene>